<dbReference type="Pfam" id="PF25917">
    <property type="entry name" value="BSH_RND"/>
    <property type="match status" value="1"/>
</dbReference>
<evidence type="ECO:0000256" key="1">
    <source>
        <dbReference type="ARBA" id="ARBA00009477"/>
    </source>
</evidence>
<evidence type="ECO:0000256" key="2">
    <source>
        <dbReference type="SAM" id="Coils"/>
    </source>
</evidence>
<evidence type="ECO:0000259" key="4">
    <source>
        <dbReference type="Pfam" id="PF25917"/>
    </source>
</evidence>
<dbReference type="InterPro" id="IPR058625">
    <property type="entry name" value="MdtA-like_BSH"/>
</dbReference>
<feature type="chain" id="PRO_5016446306" evidence="3">
    <location>
        <begin position="20"/>
        <end position="343"/>
    </location>
</feature>
<dbReference type="EMBL" id="QFYS01000003">
    <property type="protein sequence ID" value="RAK66258.1"/>
    <property type="molecule type" value="Genomic_DNA"/>
</dbReference>
<dbReference type="PANTHER" id="PTHR30469:SF15">
    <property type="entry name" value="HLYD FAMILY OF SECRETION PROTEINS"/>
    <property type="match status" value="1"/>
</dbReference>
<sequence>MPSRLHLATAVAAAALALASCGRSEPETPRAQAAPAAGRLTVQVQTVADLKPAPATLTTRDMADARARIPGVLVSLNVKEGDVVRQGQVIARIQDDRLNLETSAFDAQVRAAAAEAERAQADLARTQDLFEHGVYAKARLEQVQAQARAASAALAAARAQRGASAELAGQGAIVAPAAGRVLGADVPVGSVVMPGQTIARITAGPPVVRLELPEADAAALKVGDTVRLSAEDLPGAGGQGTIIQVYPAVTGGQVMADVTAPNLPQDRVGQRVRASVKIGERKAIVIPRRYVATRFGVDYVRLVRADGTLSETPIQTAPGSAPDNVEVLSGLRAGDVVSPAAAR</sequence>
<dbReference type="OrthoDB" id="7914255at2"/>
<dbReference type="Gene3D" id="1.10.287.470">
    <property type="entry name" value="Helix hairpin bin"/>
    <property type="match status" value="1"/>
</dbReference>
<protein>
    <submittedName>
        <fullName evidence="5">Efflux transporter periplasmic adaptor subunit</fullName>
    </submittedName>
</protein>
<dbReference type="Gene3D" id="2.40.50.100">
    <property type="match status" value="1"/>
</dbReference>
<dbReference type="Gene3D" id="2.40.420.20">
    <property type="match status" value="1"/>
</dbReference>
<evidence type="ECO:0000256" key="3">
    <source>
        <dbReference type="SAM" id="SignalP"/>
    </source>
</evidence>
<evidence type="ECO:0000313" key="6">
    <source>
        <dbReference type="Proteomes" id="UP000249524"/>
    </source>
</evidence>
<dbReference type="Gene3D" id="2.40.30.170">
    <property type="match status" value="1"/>
</dbReference>
<reference evidence="5 6" key="1">
    <citation type="submission" date="2018-05" db="EMBL/GenBank/DDBJ databases">
        <authorList>
            <person name="Lanie J.A."/>
            <person name="Ng W.-L."/>
            <person name="Kazmierczak K.M."/>
            <person name="Andrzejewski T.M."/>
            <person name="Davidsen T.M."/>
            <person name="Wayne K.J."/>
            <person name="Tettelin H."/>
            <person name="Glass J.I."/>
            <person name="Rusch D."/>
            <person name="Podicherti R."/>
            <person name="Tsui H.-C.T."/>
            <person name="Winkler M.E."/>
        </authorList>
    </citation>
    <scope>NUCLEOTIDE SEQUENCE [LARGE SCALE GENOMIC DNA]</scope>
    <source>
        <strain evidence="5 6">BUT-10</strain>
    </source>
</reference>
<accession>A0A328BMM0</accession>
<keyword evidence="6" id="KW-1185">Reference proteome</keyword>
<organism evidence="5 6">
    <name type="scientific">Phenylobacterium kunshanense</name>
    <dbReference type="NCBI Taxonomy" id="1445034"/>
    <lineage>
        <taxon>Bacteria</taxon>
        <taxon>Pseudomonadati</taxon>
        <taxon>Pseudomonadota</taxon>
        <taxon>Alphaproteobacteria</taxon>
        <taxon>Caulobacterales</taxon>
        <taxon>Caulobacteraceae</taxon>
        <taxon>Phenylobacterium</taxon>
    </lineage>
</organism>
<dbReference type="NCBIfam" id="TIGR01730">
    <property type="entry name" value="RND_mfp"/>
    <property type="match status" value="1"/>
</dbReference>
<keyword evidence="3" id="KW-0732">Signal</keyword>
<dbReference type="Proteomes" id="UP000249524">
    <property type="component" value="Unassembled WGS sequence"/>
</dbReference>
<dbReference type="AlphaFoldDB" id="A0A328BMM0"/>
<dbReference type="GO" id="GO:0015562">
    <property type="term" value="F:efflux transmembrane transporter activity"/>
    <property type="evidence" value="ECO:0007669"/>
    <property type="project" value="TreeGrafter"/>
</dbReference>
<feature type="domain" description="Multidrug resistance protein MdtA-like barrel-sandwich hybrid" evidence="4">
    <location>
        <begin position="63"/>
        <end position="202"/>
    </location>
</feature>
<gene>
    <name evidence="5" type="ORF">DJ019_08345</name>
</gene>
<feature type="signal peptide" evidence="3">
    <location>
        <begin position="1"/>
        <end position="19"/>
    </location>
</feature>
<dbReference type="SUPFAM" id="SSF111369">
    <property type="entry name" value="HlyD-like secretion proteins"/>
    <property type="match status" value="1"/>
</dbReference>
<dbReference type="GO" id="GO:1990281">
    <property type="term" value="C:efflux pump complex"/>
    <property type="evidence" value="ECO:0007669"/>
    <property type="project" value="TreeGrafter"/>
</dbReference>
<dbReference type="PROSITE" id="PS51257">
    <property type="entry name" value="PROKAR_LIPOPROTEIN"/>
    <property type="match status" value="1"/>
</dbReference>
<keyword evidence="2" id="KW-0175">Coiled coil</keyword>
<feature type="coiled-coil region" evidence="2">
    <location>
        <begin position="109"/>
        <end position="160"/>
    </location>
</feature>
<evidence type="ECO:0000313" key="5">
    <source>
        <dbReference type="EMBL" id="RAK66258.1"/>
    </source>
</evidence>
<comment type="similarity">
    <text evidence="1">Belongs to the membrane fusion protein (MFP) (TC 8.A.1) family.</text>
</comment>
<dbReference type="InterPro" id="IPR006143">
    <property type="entry name" value="RND_pump_MFP"/>
</dbReference>
<proteinExistence type="inferred from homology"/>
<dbReference type="PANTHER" id="PTHR30469">
    <property type="entry name" value="MULTIDRUG RESISTANCE PROTEIN MDTA"/>
    <property type="match status" value="1"/>
</dbReference>
<name>A0A328BMM0_9CAUL</name>
<dbReference type="RefSeq" id="WP_111275567.1">
    <property type="nucleotide sequence ID" value="NZ_QFYS01000003.1"/>
</dbReference>
<comment type="caution">
    <text evidence="5">The sequence shown here is derived from an EMBL/GenBank/DDBJ whole genome shotgun (WGS) entry which is preliminary data.</text>
</comment>